<proteinExistence type="predicted"/>
<feature type="transmembrane region" description="Helical" evidence="2">
    <location>
        <begin position="151"/>
        <end position="174"/>
    </location>
</feature>
<feature type="transmembrane region" description="Helical" evidence="2">
    <location>
        <begin position="180"/>
        <end position="203"/>
    </location>
</feature>
<keyword evidence="4" id="KW-1185">Reference proteome</keyword>
<protein>
    <submittedName>
        <fullName evidence="3">Uncharacterized protein</fullName>
    </submittedName>
</protein>
<feature type="transmembrane region" description="Helical" evidence="2">
    <location>
        <begin position="354"/>
        <end position="377"/>
    </location>
</feature>
<evidence type="ECO:0000313" key="3">
    <source>
        <dbReference type="EMBL" id="EFH88896.1"/>
    </source>
</evidence>
<dbReference type="RefSeq" id="WP_007905104.1">
    <property type="nucleotide sequence ID" value="NZ_ADVG01000001.1"/>
</dbReference>
<sequence>MKGGLKNGVVGSGNGILGLFGGGTGNSMLGWMAPGIGGGSQGGASLILILGIVIWLVSILVGSPSLPTLTPRAIWHGLVKGLRTGVKFGLIISPCSIALFTALGGLVHGISYGVGISFFLAMLIGLLSGLGDGLRYPQEEPPEKESFGDRLVDGLIFGVGGGLSFSIVELLLQVNHQSTIIYSFIAALFYFLAFGFGGGTHLFTSLGKTIQPAEIVTWSWKQMAQDMGSNITKSLLVALVTLASVGVIIAGITSLFFADPAYGLHYGLVFGTISGLIVGIAGMLTSMLQSAWSSDILADDQHTIPNEGIIRSGRNALIGACIFAPIGGIASGLATGIGFGLLGQLSTWPVMAKAFAVMIAVVFFVIFTIAHGGIAWIEHYTLRWYLWKWNRIPRNYVNFLNCVTSYALMRKVGGGYMFTHRLLLEYFAQLASSQHNGPGSALSEPKERSVHQELSAF</sequence>
<evidence type="ECO:0000313" key="4">
    <source>
        <dbReference type="Proteomes" id="UP000004508"/>
    </source>
</evidence>
<feature type="transmembrane region" description="Helical" evidence="2">
    <location>
        <begin position="109"/>
        <end position="130"/>
    </location>
</feature>
<dbReference type="AlphaFoldDB" id="D6TGW7"/>
<organism evidence="3 4">
    <name type="scientific">Ktedonobacter racemifer DSM 44963</name>
    <dbReference type="NCBI Taxonomy" id="485913"/>
    <lineage>
        <taxon>Bacteria</taxon>
        <taxon>Bacillati</taxon>
        <taxon>Chloroflexota</taxon>
        <taxon>Ktedonobacteria</taxon>
        <taxon>Ktedonobacterales</taxon>
        <taxon>Ktedonobacteraceae</taxon>
        <taxon>Ktedonobacter</taxon>
    </lineage>
</organism>
<accession>D6TGW7</accession>
<feature type="transmembrane region" description="Helical" evidence="2">
    <location>
        <begin position="264"/>
        <end position="284"/>
    </location>
</feature>
<evidence type="ECO:0000256" key="2">
    <source>
        <dbReference type="SAM" id="Phobius"/>
    </source>
</evidence>
<dbReference type="eggNOG" id="COG5635">
    <property type="taxonomic scope" value="Bacteria"/>
</dbReference>
<dbReference type="STRING" id="485913.Krac_10402"/>
<name>D6TGW7_KTERA</name>
<gene>
    <name evidence="3" type="ORF">Krac_10402</name>
</gene>
<feature type="transmembrane region" description="Helical" evidence="2">
    <location>
        <begin position="316"/>
        <end position="342"/>
    </location>
</feature>
<feature type="transmembrane region" description="Helical" evidence="2">
    <location>
        <begin position="84"/>
        <end position="103"/>
    </location>
</feature>
<feature type="region of interest" description="Disordered" evidence="1">
    <location>
        <begin position="437"/>
        <end position="457"/>
    </location>
</feature>
<dbReference type="InParanoid" id="D6TGW7"/>
<feature type="transmembrane region" description="Helical" evidence="2">
    <location>
        <begin position="42"/>
        <end position="63"/>
    </location>
</feature>
<keyword evidence="2" id="KW-0472">Membrane</keyword>
<reference evidence="3 4" key="1">
    <citation type="journal article" date="2011" name="Stand. Genomic Sci.">
        <title>Non-contiguous finished genome sequence and contextual data of the filamentous soil bacterium Ktedonobacter racemifer type strain (SOSP1-21).</title>
        <authorList>
            <person name="Chang Y.J."/>
            <person name="Land M."/>
            <person name="Hauser L."/>
            <person name="Chertkov O."/>
            <person name="Del Rio T.G."/>
            <person name="Nolan M."/>
            <person name="Copeland A."/>
            <person name="Tice H."/>
            <person name="Cheng J.F."/>
            <person name="Lucas S."/>
            <person name="Han C."/>
            <person name="Goodwin L."/>
            <person name="Pitluck S."/>
            <person name="Ivanova N."/>
            <person name="Ovchinikova G."/>
            <person name="Pati A."/>
            <person name="Chen A."/>
            <person name="Palaniappan K."/>
            <person name="Mavromatis K."/>
            <person name="Liolios K."/>
            <person name="Brettin T."/>
            <person name="Fiebig A."/>
            <person name="Rohde M."/>
            <person name="Abt B."/>
            <person name="Goker M."/>
            <person name="Detter J.C."/>
            <person name="Woyke T."/>
            <person name="Bristow J."/>
            <person name="Eisen J.A."/>
            <person name="Markowitz V."/>
            <person name="Hugenholtz P."/>
            <person name="Kyrpides N.C."/>
            <person name="Klenk H.P."/>
            <person name="Lapidus A."/>
        </authorList>
    </citation>
    <scope>NUCLEOTIDE SEQUENCE [LARGE SCALE GENOMIC DNA]</scope>
    <source>
        <strain evidence="4">DSM 44963</strain>
    </source>
</reference>
<evidence type="ECO:0000256" key="1">
    <source>
        <dbReference type="SAM" id="MobiDB-lite"/>
    </source>
</evidence>
<dbReference type="EMBL" id="ADVG01000001">
    <property type="protein sequence ID" value="EFH88896.1"/>
    <property type="molecule type" value="Genomic_DNA"/>
</dbReference>
<keyword evidence="2" id="KW-1133">Transmembrane helix</keyword>
<comment type="caution">
    <text evidence="3">The sequence shown here is derived from an EMBL/GenBank/DDBJ whole genome shotgun (WGS) entry which is preliminary data.</text>
</comment>
<dbReference type="Proteomes" id="UP000004508">
    <property type="component" value="Unassembled WGS sequence"/>
</dbReference>
<keyword evidence="2" id="KW-0812">Transmembrane</keyword>
<feature type="transmembrane region" description="Helical" evidence="2">
    <location>
        <begin position="235"/>
        <end position="258"/>
    </location>
</feature>